<dbReference type="PANTHER" id="PTHR31669">
    <property type="entry name" value="PROTEIN FAR1-RELATED SEQUENCE 10-RELATED"/>
    <property type="match status" value="1"/>
</dbReference>
<reference evidence="6" key="1">
    <citation type="submission" date="2025-08" db="UniProtKB">
        <authorList>
            <consortium name="RefSeq"/>
        </authorList>
    </citation>
    <scope>IDENTIFICATION</scope>
    <source>
        <tissue evidence="6">Leaves</tissue>
    </source>
</reference>
<keyword evidence="1" id="KW-0539">Nucleus</keyword>
<feature type="domain" description="MULE transposase" evidence="4">
    <location>
        <begin position="382"/>
        <end position="432"/>
    </location>
</feature>
<feature type="region of interest" description="Disordered" evidence="2">
    <location>
        <begin position="106"/>
        <end position="132"/>
    </location>
</feature>
<comment type="similarity">
    <text evidence="1">Belongs to the FHY3/FAR1 family.</text>
</comment>
<dbReference type="GO" id="GO:0008270">
    <property type="term" value="F:zinc ion binding"/>
    <property type="evidence" value="ECO:0007669"/>
    <property type="project" value="UniProtKB-UniRule"/>
</dbReference>
<dbReference type="Pfam" id="PF03101">
    <property type="entry name" value="FAR1"/>
    <property type="match status" value="1"/>
</dbReference>
<gene>
    <name evidence="6" type="primary">LOC108986830</name>
</gene>
<comment type="subcellular location">
    <subcellularLocation>
        <location evidence="1">Nucleus</location>
    </subcellularLocation>
</comment>
<dbReference type="InterPro" id="IPR018289">
    <property type="entry name" value="MULE_transposase_dom"/>
</dbReference>
<evidence type="ECO:0000259" key="3">
    <source>
        <dbReference type="Pfam" id="PF03101"/>
    </source>
</evidence>
<dbReference type="GO" id="GO:0005634">
    <property type="term" value="C:nucleus"/>
    <property type="evidence" value="ECO:0007669"/>
    <property type="project" value="UniProtKB-SubCell"/>
</dbReference>
<dbReference type="OrthoDB" id="1845384at2759"/>
<evidence type="ECO:0000259" key="4">
    <source>
        <dbReference type="Pfam" id="PF10551"/>
    </source>
</evidence>
<dbReference type="Pfam" id="PF10551">
    <property type="entry name" value="MULE"/>
    <property type="match status" value="1"/>
</dbReference>
<feature type="region of interest" description="Disordered" evidence="2">
    <location>
        <begin position="54"/>
        <end position="87"/>
    </location>
</feature>
<keyword evidence="5" id="KW-1185">Reference proteome</keyword>
<dbReference type="InterPro" id="IPR031052">
    <property type="entry name" value="FHY3/FAR1"/>
</dbReference>
<dbReference type="GO" id="GO:0006355">
    <property type="term" value="P:regulation of DNA-templated transcription"/>
    <property type="evidence" value="ECO:0007669"/>
    <property type="project" value="UniProtKB-UniRule"/>
</dbReference>
<dbReference type="KEGG" id="jre:108986830"/>
<evidence type="ECO:0000313" key="5">
    <source>
        <dbReference type="Proteomes" id="UP000235220"/>
    </source>
</evidence>
<evidence type="ECO:0000313" key="6">
    <source>
        <dbReference type="RefSeq" id="XP_035549318.1"/>
    </source>
</evidence>
<sequence>MYGYYGAMPPPFFPPFVPHPNTHHYPWGGQQSLARPFFSPIPYLIAFNPRSSRHVEQVAEPTSDSRQRNTAESGTRDKSNDFGGFKEKHVDEGSAEVANDAAHHLRAEEEVDNDGRENFMNDGKDNDSLEEPKSGMLFSSKEELFAYYKQYGKQTGFGVMTQRSKREVDGSAKYLTLGCAHGGKARNRTSNVSKPRPTTKTNFKAKINVMLVDGSWRVTTVENTHNHALNSFKSNFFRCNRNDDDVVKRQLDENDEIGIQMNKSFDEVGELKNIQFIEKDCRNSIDKTRHLQLGEGGAKALCEYFERMQHENDGFYVMMDLDDDSRLRNVFWAEALCEYFERMQHENDGFYVMMDLDDDSRLRNVFWADARSRVAYEYFGDVVMFDTTYLTNSYNMPLALILGVNHHGQLIFLGVGLISIEDTNTFVWLFHKKCNCNCLSTNPT</sequence>
<dbReference type="InterPro" id="IPR004330">
    <property type="entry name" value="FAR1_DNA_bnd_dom"/>
</dbReference>
<feature type="domain" description="FAR1" evidence="3">
    <location>
        <begin position="147"/>
        <end position="230"/>
    </location>
</feature>
<protein>
    <recommendedName>
        <fullName evidence="1">Protein FAR1-RELATED SEQUENCE</fullName>
    </recommendedName>
</protein>
<dbReference type="GeneID" id="108986830"/>
<dbReference type="Proteomes" id="UP000235220">
    <property type="component" value="Chromosome 8"/>
</dbReference>
<dbReference type="AlphaFoldDB" id="A0A6P9F008"/>
<keyword evidence="1" id="KW-0862">Zinc</keyword>
<proteinExistence type="inferred from homology"/>
<accession>A0A6P9F008</accession>
<evidence type="ECO:0000256" key="2">
    <source>
        <dbReference type="SAM" id="MobiDB-lite"/>
    </source>
</evidence>
<comment type="function">
    <text evidence="1">Putative transcription activator involved in regulating light control of development.</text>
</comment>
<name>A0A6P9F008_JUGRE</name>
<keyword evidence="1" id="KW-0479">Metal-binding</keyword>
<organism evidence="5 6">
    <name type="scientific">Juglans regia</name>
    <name type="common">English walnut</name>
    <dbReference type="NCBI Taxonomy" id="51240"/>
    <lineage>
        <taxon>Eukaryota</taxon>
        <taxon>Viridiplantae</taxon>
        <taxon>Streptophyta</taxon>
        <taxon>Embryophyta</taxon>
        <taxon>Tracheophyta</taxon>
        <taxon>Spermatophyta</taxon>
        <taxon>Magnoliopsida</taxon>
        <taxon>eudicotyledons</taxon>
        <taxon>Gunneridae</taxon>
        <taxon>Pentapetalae</taxon>
        <taxon>rosids</taxon>
        <taxon>fabids</taxon>
        <taxon>Fagales</taxon>
        <taxon>Juglandaceae</taxon>
        <taxon>Juglans</taxon>
    </lineage>
</organism>
<dbReference type="PANTHER" id="PTHR31669:SF283">
    <property type="entry name" value="PROTEIN FAR1-RELATED SEQUENCE"/>
    <property type="match status" value="1"/>
</dbReference>
<evidence type="ECO:0000256" key="1">
    <source>
        <dbReference type="RuleBase" id="RU367018"/>
    </source>
</evidence>
<dbReference type="InParanoid" id="A0A6P9F008"/>
<dbReference type="RefSeq" id="XP_035549318.1">
    <property type="nucleotide sequence ID" value="XM_035693425.1"/>
</dbReference>
<keyword evidence="1" id="KW-0863">Zinc-finger</keyword>